<dbReference type="InterPro" id="IPR003615">
    <property type="entry name" value="HNH_nuc"/>
</dbReference>
<dbReference type="InterPro" id="IPR003870">
    <property type="entry name" value="DUF222"/>
</dbReference>
<keyword evidence="3" id="KW-0540">Nuclease</keyword>
<keyword evidence="4" id="KW-1185">Reference proteome</keyword>
<feature type="region of interest" description="Disordered" evidence="1">
    <location>
        <begin position="288"/>
        <end position="307"/>
    </location>
</feature>
<evidence type="ECO:0000256" key="1">
    <source>
        <dbReference type="SAM" id="MobiDB-lite"/>
    </source>
</evidence>
<feature type="compositionally biased region" description="Low complexity" evidence="1">
    <location>
        <begin position="764"/>
        <end position="781"/>
    </location>
</feature>
<dbReference type="Pfam" id="PF02720">
    <property type="entry name" value="DUF222"/>
    <property type="match status" value="1"/>
</dbReference>
<feature type="compositionally biased region" description="Low complexity" evidence="1">
    <location>
        <begin position="544"/>
        <end position="567"/>
    </location>
</feature>
<dbReference type="EMBL" id="JABEMA010000057">
    <property type="protein sequence ID" value="NNH22652.1"/>
    <property type="molecule type" value="Genomic_DNA"/>
</dbReference>
<feature type="domain" description="DUF222" evidence="2">
    <location>
        <begin position="136"/>
        <end position="384"/>
    </location>
</feature>
<feature type="compositionally biased region" description="Basic and acidic residues" evidence="1">
    <location>
        <begin position="744"/>
        <end position="763"/>
    </location>
</feature>
<dbReference type="CDD" id="cd00085">
    <property type="entry name" value="HNHc"/>
    <property type="match status" value="1"/>
</dbReference>
<sequence length="793" mass="79785">MFEVGGRGSEGDDAVLPSASPGAGRGAGSPDVTGAAAGEDGGVVELVGEVGRVRSAVRAGALGRVQAVVVLEAARSRAWAGLLRQVAALVDEVSVSGGPAAPVADGGDGDPQTGAVGVATRTAGASADPHPAPGRDAGVAFEAAAAELAVALVVPLRRAQDVVAEALAVTTRLPVTLAALEAGRIDPQRSRLVADETVALSAPHAAAVDAALAGDLGPLTVPALRARVRHLVATTDPEAVRRRVRRATCARGVRLFPVEDGMAQLVATGPVLDLACVFERLTTTARARAGEHGRTDPHAATSAGLDPLALADGGAGLPDRRGIDARRFDALVDLATTTDLTTTELAATNLTTTDPATGAHATAGAATRADMNASAGTAPAATTGVARARSPHGPQVTVALTSLLSLDDDPAQHPTLGPVPAVAVAELLAAGHRFRRALTAPLTGHLVGIDGHLLTLEPTTTAGQLSGPSGKGSRTTPARRGRAAAITVRVDTPGDPSPPPPESPASTSPPSDPGETAAPAAAGTTAVPAAAPAAGRPVVRAAATAAEASSSPSLPELGAGSSSTSRHTSLRHAARRPGCSYATATGGPGPYAPTDACARWVRTRSPRCQAPGCRTPATRCDLDHRASHATGGPTCPCNLDVLCRRHLAKHHHGWTAAPTTDDDPTDPGLTWTTPLGQVVHVPAHPLLPRPAPRATDGVRAKTDALDAAAAALDERLLGAARYPTRDSAAHDLDRLHAELAHQQEEVARGGRERGRAGDGRPAEDVVGGVDGLVGPADGAGPQERWGDDGPPPF</sequence>
<protein>
    <submittedName>
        <fullName evidence="3">HNH endonuclease</fullName>
    </submittedName>
</protein>
<dbReference type="RefSeq" id="WP_171202489.1">
    <property type="nucleotide sequence ID" value="NZ_BAAANP010000017.1"/>
</dbReference>
<reference evidence="3 4" key="1">
    <citation type="submission" date="2020-05" db="EMBL/GenBank/DDBJ databases">
        <title>MicrobeNet Type strains.</title>
        <authorList>
            <person name="Nicholson A.C."/>
        </authorList>
    </citation>
    <scope>NUCLEOTIDE SEQUENCE [LARGE SCALE GENOMIC DNA]</scope>
    <source>
        <strain evidence="3 4">JCM 14547</strain>
    </source>
</reference>
<feature type="region of interest" description="Disordered" evidence="1">
    <location>
        <begin position="459"/>
        <end position="529"/>
    </location>
</feature>
<keyword evidence="3" id="KW-0378">Hydrolase</keyword>
<comment type="caution">
    <text evidence="3">The sequence shown here is derived from an EMBL/GenBank/DDBJ whole genome shotgun (WGS) entry which is preliminary data.</text>
</comment>
<name>A0A849BP96_9ACTN</name>
<dbReference type="AlphaFoldDB" id="A0A849BP96"/>
<feature type="compositionally biased region" description="Low complexity" evidence="1">
    <location>
        <begin position="504"/>
        <end position="529"/>
    </location>
</feature>
<keyword evidence="3" id="KW-0255">Endonuclease</keyword>
<feature type="compositionally biased region" description="Low complexity" evidence="1">
    <location>
        <begin position="17"/>
        <end position="36"/>
    </location>
</feature>
<evidence type="ECO:0000259" key="2">
    <source>
        <dbReference type="Pfam" id="PF02720"/>
    </source>
</evidence>
<feature type="region of interest" description="Disordered" evidence="1">
    <location>
        <begin position="744"/>
        <end position="793"/>
    </location>
</feature>
<feature type="region of interest" description="Disordered" evidence="1">
    <location>
        <begin position="1"/>
        <end position="36"/>
    </location>
</feature>
<dbReference type="GO" id="GO:0004519">
    <property type="term" value="F:endonuclease activity"/>
    <property type="evidence" value="ECO:0007669"/>
    <property type="project" value="UniProtKB-KW"/>
</dbReference>
<evidence type="ECO:0000313" key="4">
    <source>
        <dbReference type="Proteomes" id="UP000555552"/>
    </source>
</evidence>
<gene>
    <name evidence="3" type="ORF">HLB09_05990</name>
</gene>
<proteinExistence type="predicted"/>
<organism evidence="3 4">
    <name type="scientific">Pseudokineococcus marinus</name>
    <dbReference type="NCBI Taxonomy" id="351215"/>
    <lineage>
        <taxon>Bacteria</taxon>
        <taxon>Bacillati</taxon>
        <taxon>Actinomycetota</taxon>
        <taxon>Actinomycetes</taxon>
        <taxon>Kineosporiales</taxon>
        <taxon>Kineosporiaceae</taxon>
        <taxon>Pseudokineococcus</taxon>
    </lineage>
</organism>
<accession>A0A849BP96</accession>
<feature type="compositionally biased region" description="Basic and acidic residues" evidence="1">
    <location>
        <begin position="288"/>
        <end position="297"/>
    </location>
</feature>
<dbReference type="Proteomes" id="UP000555552">
    <property type="component" value="Unassembled WGS sequence"/>
</dbReference>
<feature type="region of interest" description="Disordered" evidence="1">
    <location>
        <begin position="544"/>
        <end position="587"/>
    </location>
</feature>
<evidence type="ECO:0000313" key="3">
    <source>
        <dbReference type="EMBL" id="NNH22652.1"/>
    </source>
</evidence>